<dbReference type="AlphaFoldDB" id="A0A2N8TXK5"/>
<evidence type="ECO:0000313" key="2">
    <source>
        <dbReference type="EMBL" id="PNG23753.1"/>
    </source>
</evidence>
<dbReference type="Pfam" id="PF03781">
    <property type="entry name" value="FGE-sulfatase"/>
    <property type="match status" value="1"/>
</dbReference>
<dbReference type="InterPro" id="IPR051043">
    <property type="entry name" value="Sulfatase_Mod_Factor_Kinase"/>
</dbReference>
<feature type="domain" description="Sulfatase-modifying factor enzyme-like" evidence="1">
    <location>
        <begin position="52"/>
        <end position="281"/>
    </location>
</feature>
<evidence type="ECO:0000259" key="1">
    <source>
        <dbReference type="Pfam" id="PF03781"/>
    </source>
</evidence>
<dbReference type="InterPro" id="IPR005532">
    <property type="entry name" value="SUMF_dom"/>
</dbReference>
<dbReference type="InterPro" id="IPR016187">
    <property type="entry name" value="CTDL_fold"/>
</dbReference>
<comment type="caution">
    <text evidence="2">The sequence shown here is derived from an EMBL/GenBank/DDBJ whole genome shotgun (WGS) entry which is preliminary data.</text>
</comment>
<dbReference type="InterPro" id="IPR042095">
    <property type="entry name" value="SUMF_sf"/>
</dbReference>
<evidence type="ECO:0000313" key="3">
    <source>
        <dbReference type="Proteomes" id="UP000235943"/>
    </source>
</evidence>
<name>A0A2N8TXK5_9ACTN</name>
<proteinExistence type="predicted"/>
<dbReference type="EMBL" id="POUC01000008">
    <property type="protein sequence ID" value="PNG23753.1"/>
    <property type="molecule type" value="Genomic_DNA"/>
</dbReference>
<dbReference type="PANTHER" id="PTHR23150">
    <property type="entry name" value="SULFATASE MODIFYING FACTOR 1, 2"/>
    <property type="match status" value="1"/>
</dbReference>
<sequence length="285" mass="31105">MSEAHMSKINPRTSASKGQASGQFGLFSLHGLPVYLQDLGFSVHASCGAVTPPTVHVPHGSFSMGSDPQRDRAAYTDECPAHNANTVDIEFGVFPVTVAEYAAAVSDGAVPRPYTFRGVTWDDQLVKPALPVTSVSWFHAVTYSVWLSERLERPCRLPTEAEWEKAARGTDGRIYPWGDTWDPQLVNTPDGGLGKAAEIGLYPAGVSPYGARDMVGNVWEWCSSMPLPYPYDASDGRENLYRICDRVMRGGAWYCAPYNSRAACRGFGYSAMYLGGGFRLVFPAD</sequence>
<dbReference type="SUPFAM" id="SSF56436">
    <property type="entry name" value="C-type lectin-like"/>
    <property type="match status" value="1"/>
</dbReference>
<reference evidence="2 3" key="1">
    <citation type="submission" date="2018-01" db="EMBL/GenBank/DDBJ databases">
        <title>Draft genome sequence of Streptomyces sp. 13K301.</title>
        <authorList>
            <person name="Sahin N."/>
            <person name="Saygin H."/>
            <person name="Ay H."/>
        </authorList>
    </citation>
    <scope>NUCLEOTIDE SEQUENCE [LARGE SCALE GENOMIC DNA]</scope>
    <source>
        <strain evidence="2 3">13K301</strain>
    </source>
</reference>
<accession>A0A2N8TXK5</accession>
<keyword evidence="3" id="KW-1185">Reference proteome</keyword>
<dbReference type="Gene3D" id="3.90.1580.10">
    <property type="entry name" value="paralog of FGE (formylglycine-generating enzyme)"/>
    <property type="match status" value="1"/>
</dbReference>
<gene>
    <name evidence="2" type="ORF">C1J00_02375</name>
</gene>
<dbReference type="Proteomes" id="UP000235943">
    <property type="component" value="Unassembled WGS sequence"/>
</dbReference>
<dbReference type="PANTHER" id="PTHR23150:SF19">
    <property type="entry name" value="FORMYLGLYCINE-GENERATING ENZYME"/>
    <property type="match status" value="1"/>
</dbReference>
<organism evidence="2 3">
    <name type="scientific">Streptomyces cahuitamycinicus</name>
    <dbReference type="NCBI Taxonomy" id="2070367"/>
    <lineage>
        <taxon>Bacteria</taxon>
        <taxon>Bacillati</taxon>
        <taxon>Actinomycetota</taxon>
        <taxon>Actinomycetes</taxon>
        <taxon>Kitasatosporales</taxon>
        <taxon>Streptomycetaceae</taxon>
        <taxon>Streptomyces</taxon>
    </lineage>
</organism>
<dbReference type="GO" id="GO:0120147">
    <property type="term" value="F:formylglycine-generating oxidase activity"/>
    <property type="evidence" value="ECO:0007669"/>
    <property type="project" value="TreeGrafter"/>
</dbReference>
<protein>
    <submittedName>
        <fullName evidence="2">Formylglycine-generating enzyme family protein</fullName>
    </submittedName>
</protein>